<evidence type="ECO:0000313" key="1">
    <source>
        <dbReference type="EMBL" id="GLQ18955.1"/>
    </source>
</evidence>
<dbReference type="EMBL" id="BSNI01000002">
    <property type="protein sequence ID" value="GLQ18955.1"/>
    <property type="molecule type" value="Genomic_DNA"/>
</dbReference>
<reference evidence="1" key="1">
    <citation type="journal article" date="2014" name="Int. J. Syst. Evol. Microbiol.">
        <title>Complete genome of a new Firmicutes species belonging to the dominant human colonic microbiota ('Ruminococcus bicirculans') reveals two chromosomes and a selective capacity to utilize plant glucans.</title>
        <authorList>
            <consortium name="NISC Comparative Sequencing Program"/>
            <person name="Wegmann U."/>
            <person name="Louis P."/>
            <person name="Goesmann A."/>
            <person name="Henrissat B."/>
            <person name="Duncan S.H."/>
            <person name="Flint H.J."/>
        </authorList>
    </citation>
    <scope>NUCLEOTIDE SEQUENCE</scope>
    <source>
        <strain evidence="1">NBRC 107169</strain>
    </source>
</reference>
<accession>A0ABQ5UW63</accession>
<protein>
    <submittedName>
        <fullName evidence="1">Uncharacterized protein</fullName>
    </submittedName>
</protein>
<gene>
    <name evidence="1" type="ORF">GCM10007879_32040</name>
</gene>
<evidence type="ECO:0000313" key="2">
    <source>
        <dbReference type="Proteomes" id="UP001161405"/>
    </source>
</evidence>
<comment type="caution">
    <text evidence="1">The sequence shown here is derived from an EMBL/GenBank/DDBJ whole genome shotgun (WGS) entry which is preliminary data.</text>
</comment>
<proteinExistence type="predicted"/>
<dbReference type="Proteomes" id="UP001161405">
    <property type="component" value="Unassembled WGS sequence"/>
</dbReference>
<dbReference type="RefSeq" id="WP_284366092.1">
    <property type="nucleotide sequence ID" value="NZ_BSNI01000002.1"/>
</dbReference>
<name>A0ABQ5UW63_9HYPH</name>
<reference evidence="1" key="2">
    <citation type="submission" date="2023-01" db="EMBL/GenBank/DDBJ databases">
        <title>Draft genome sequence of Maritalea porphyrae strain NBRC 107169.</title>
        <authorList>
            <person name="Sun Q."/>
            <person name="Mori K."/>
        </authorList>
    </citation>
    <scope>NUCLEOTIDE SEQUENCE</scope>
    <source>
        <strain evidence="1">NBRC 107169</strain>
    </source>
</reference>
<organism evidence="1 2">
    <name type="scientific">Maritalea porphyrae</name>
    <dbReference type="NCBI Taxonomy" id="880732"/>
    <lineage>
        <taxon>Bacteria</taxon>
        <taxon>Pseudomonadati</taxon>
        <taxon>Pseudomonadota</taxon>
        <taxon>Alphaproteobacteria</taxon>
        <taxon>Hyphomicrobiales</taxon>
        <taxon>Devosiaceae</taxon>
        <taxon>Maritalea</taxon>
    </lineage>
</organism>
<sequence>MAQTVGFFRNVVDAMVSSRSKHAERQVANFLKTHGHEAINNDRLNGF</sequence>
<keyword evidence="2" id="KW-1185">Reference proteome</keyword>